<evidence type="ECO:0000256" key="1">
    <source>
        <dbReference type="SAM" id="Phobius"/>
    </source>
</evidence>
<dbReference type="EMBL" id="MU863624">
    <property type="protein sequence ID" value="KAK4106512.1"/>
    <property type="molecule type" value="Genomic_DNA"/>
</dbReference>
<name>A0AAN6T772_9PEZI</name>
<feature type="transmembrane region" description="Helical" evidence="1">
    <location>
        <begin position="25"/>
        <end position="43"/>
    </location>
</feature>
<organism evidence="2 3">
    <name type="scientific">Parathielavia hyrcaniae</name>
    <dbReference type="NCBI Taxonomy" id="113614"/>
    <lineage>
        <taxon>Eukaryota</taxon>
        <taxon>Fungi</taxon>
        <taxon>Dikarya</taxon>
        <taxon>Ascomycota</taxon>
        <taxon>Pezizomycotina</taxon>
        <taxon>Sordariomycetes</taxon>
        <taxon>Sordariomycetidae</taxon>
        <taxon>Sordariales</taxon>
        <taxon>Chaetomiaceae</taxon>
        <taxon>Parathielavia</taxon>
    </lineage>
</organism>
<keyword evidence="1" id="KW-0812">Transmembrane</keyword>
<accession>A0AAN6T772</accession>
<keyword evidence="1" id="KW-1133">Transmembrane helix</keyword>
<keyword evidence="1" id="KW-0472">Membrane</keyword>
<sequence length="168" mass="19035">MPCSCFPQVVAGLSLRRQDHRTENIHVGFIIMFFLRLSFLFPYSLLRNFLFLPHSLLFSLHHYSLYLVKTNKPLKALGILMSKASPNPPLPLRPESRPTAEVFPVLPDNGSTCHRARHLRDSTGLFRHAHCLAKTAIPQPHPPRVNESYIYQNNHLPEVFGSCDGPGS</sequence>
<evidence type="ECO:0000313" key="3">
    <source>
        <dbReference type="Proteomes" id="UP001305647"/>
    </source>
</evidence>
<reference evidence="2" key="2">
    <citation type="submission" date="2023-05" db="EMBL/GenBank/DDBJ databases">
        <authorList>
            <consortium name="Lawrence Berkeley National Laboratory"/>
            <person name="Steindorff A."/>
            <person name="Hensen N."/>
            <person name="Bonometti L."/>
            <person name="Westerberg I."/>
            <person name="Brannstrom I.O."/>
            <person name="Guillou S."/>
            <person name="Cros-Aarteil S."/>
            <person name="Calhoun S."/>
            <person name="Haridas S."/>
            <person name="Kuo A."/>
            <person name="Mondo S."/>
            <person name="Pangilinan J."/>
            <person name="Riley R."/>
            <person name="Labutti K."/>
            <person name="Andreopoulos B."/>
            <person name="Lipzen A."/>
            <person name="Chen C."/>
            <person name="Yanf M."/>
            <person name="Daum C."/>
            <person name="Ng V."/>
            <person name="Clum A."/>
            <person name="Ohm R."/>
            <person name="Martin F."/>
            <person name="Silar P."/>
            <person name="Natvig D."/>
            <person name="Lalanne C."/>
            <person name="Gautier V."/>
            <person name="Ament-Velasquez S.L."/>
            <person name="Kruys A."/>
            <person name="Hutchinson M.I."/>
            <person name="Powell A.J."/>
            <person name="Barry K."/>
            <person name="Miller A.N."/>
            <person name="Grigoriev I.V."/>
            <person name="Debuchy R."/>
            <person name="Gladieux P."/>
            <person name="Thoren M.H."/>
            <person name="Johannesson H."/>
        </authorList>
    </citation>
    <scope>NUCLEOTIDE SEQUENCE</scope>
    <source>
        <strain evidence="2">CBS 757.83</strain>
    </source>
</reference>
<proteinExistence type="predicted"/>
<protein>
    <submittedName>
        <fullName evidence="2">Uncharacterized protein</fullName>
    </submittedName>
</protein>
<evidence type="ECO:0000313" key="2">
    <source>
        <dbReference type="EMBL" id="KAK4106512.1"/>
    </source>
</evidence>
<reference evidence="2" key="1">
    <citation type="journal article" date="2023" name="Mol. Phylogenet. Evol.">
        <title>Genome-scale phylogeny and comparative genomics of the fungal order Sordariales.</title>
        <authorList>
            <person name="Hensen N."/>
            <person name="Bonometti L."/>
            <person name="Westerberg I."/>
            <person name="Brannstrom I.O."/>
            <person name="Guillou S."/>
            <person name="Cros-Aarteil S."/>
            <person name="Calhoun S."/>
            <person name="Haridas S."/>
            <person name="Kuo A."/>
            <person name="Mondo S."/>
            <person name="Pangilinan J."/>
            <person name="Riley R."/>
            <person name="LaButti K."/>
            <person name="Andreopoulos B."/>
            <person name="Lipzen A."/>
            <person name="Chen C."/>
            <person name="Yan M."/>
            <person name="Daum C."/>
            <person name="Ng V."/>
            <person name="Clum A."/>
            <person name="Steindorff A."/>
            <person name="Ohm R.A."/>
            <person name="Martin F."/>
            <person name="Silar P."/>
            <person name="Natvig D.O."/>
            <person name="Lalanne C."/>
            <person name="Gautier V."/>
            <person name="Ament-Velasquez S.L."/>
            <person name="Kruys A."/>
            <person name="Hutchinson M.I."/>
            <person name="Powell A.J."/>
            <person name="Barry K."/>
            <person name="Miller A.N."/>
            <person name="Grigoriev I.V."/>
            <person name="Debuchy R."/>
            <person name="Gladieux P."/>
            <person name="Hiltunen Thoren M."/>
            <person name="Johannesson H."/>
        </authorList>
    </citation>
    <scope>NUCLEOTIDE SEQUENCE</scope>
    <source>
        <strain evidence="2">CBS 757.83</strain>
    </source>
</reference>
<keyword evidence="3" id="KW-1185">Reference proteome</keyword>
<gene>
    <name evidence="2" type="ORF">N658DRAFT_21570</name>
</gene>
<dbReference type="AlphaFoldDB" id="A0AAN6T772"/>
<dbReference type="Proteomes" id="UP001305647">
    <property type="component" value="Unassembled WGS sequence"/>
</dbReference>
<comment type="caution">
    <text evidence="2">The sequence shown here is derived from an EMBL/GenBank/DDBJ whole genome shotgun (WGS) entry which is preliminary data.</text>
</comment>